<organism evidence="1 2">
    <name type="scientific">Pyropia yezoensis</name>
    <name type="common">Susabi-nori</name>
    <name type="synonym">Porphyra yezoensis</name>
    <dbReference type="NCBI Taxonomy" id="2788"/>
    <lineage>
        <taxon>Eukaryota</taxon>
        <taxon>Rhodophyta</taxon>
        <taxon>Bangiophyceae</taxon>
        <taxon>Bangiales</taxon>
        <taxon>Bangiaceae</taxon>
        <taxon>Pyropia</taxon>
    </lineage>
</organism>
<accession>A0ACC3C4L2</accession>
<protein>
    <submittedName>
        <fullName evidence="1">Uncharacterized protein</fullName>
    </submittedName>
</protein>
<reference evidence="1" key="1">
    <citation type="submission" date="2019-11" db="EMBL/GenBank/DDBJ databases">
        <title>Nori genome reveals adaptations in red seaweeds to the harsh intertidal environment.</title>
        <authorList>
            <person name="Wang D."/>
            <person name="Mao Y."/>
        </authorList>
    </citation>
    <scope>NUCLEOTIDE SEQUENCE</scope>
    <source>
        <tissue evidence="1">Gametophyte</tissue>
    </source>
</reference>
<evidence type="ECO:0000313" key="2">
    <source>
        <dbReference type="Proteomes" id="UP000798662"/>
    </source>
</evidence>
<evidence type="ECO:0000313" key="1">
    <source>
        <dbReference type="EMBL" id="KAK1865264.1"/>
    </source>
</evidence>
<name>A0ACC3C4L2_PYRYE</name>
<gene>
    <name evidence="1" type="ORF">I4F81_007797</name>
</gene>
<keyword evidence="2" id="KW-1185">Reference proteome</keyword>
<proteinExistence type="predicted"/>
<dbReference type="EMBL" id="CM020619">
    <property type="protein sequence ID" value="KAK1865264.1"/>
    <property type="molecule type" value="Genomic_DNA"/>
</dbReference>
<sequence>MTDGDAPAVAPAADALAAAAAVAAAAVAAAAEATNAEAGVARSAVGASSPPPLPPTGSQAASPDAPSALPNKEIPQPAVVDGDGGGAAIRCPVCLDDVPTALAAGVARCAHRTCRPCLARFWSEAILERSTPFPRCVAPGCGAYASDADVAGVVGEAATRRLRHLRSLRPHRAADGRRLHCAVDGCWEALPPPPPGAADPVSACPRCGAATCGRCGAGGHPGRGCGRPLVCARQERLYAAWAVGRVGVCAYCGVHVERRGGCTSVRCRMCRRTFAFRPFGSAGEAAAAAVVPSADVAAAGGAAAGDRRSGPGRVVAALAGVDEEGPPSWGRLARTLGLCGVLATWGAAMAVLPLWLVWEDEALDWEVLPLAGVGFGMLLLSWAAVVTAVSREWPPDRLAPALVGLL</sequence>
<comment type="caution">
    <text evidence="1">The sequence shown here is derived from an EMBL/GenBank/DDBJ whole genome shotgun (WGS) entry which is preliminary data.</text>
</comment>
<dbReference type="Proteomes" id="UP000798662">
    <property type="component" value="Chromosome 2"/>
</dbReference>